<evidence type="ECO:0000313" key="3">
    <source>
        <dbReference type="Proteomes" id="UP000287996"/>
    </source>
</evidence>
<feature type="compositionally biased region" description="Gly residues" evidence="1">
    <location>
        <begin position="92"/>
        <end position="104"/>
    </location>
</feature>
<organism evidence="2 3">
    <name type="scientific">Idiomarina tyrosinivorans</name>
    <dbReference type="NCBI Taxonomy" id="1445662"/>
    <lineage>
        <taxon>Bacteria</taxon>
        <taxon>Pseudomonadati</taxon>
        <taxon>Pseudomonadota</taxon>
        <taxon>Gammaproteobacteria</taxon>
        <taxon>Alteromonadales</taxon>
        <taxon>Idiomarinaceae</taxon>
        <taxon>Idiomarina</taxon>
    </lineage>
</organism>
<accession>A0A432ZS48</accession>
<dbReference type="Proteomes" id="UP000287996">
    <property type="component" value="Unassembled WGS sequence"/>
</dbReference>
<name>A0A432ZS48_9GAMM</name>
<dbReference type="EMBL" id="PIQH01000003">
    <property type="protein sequence ID" value="RUO80719.1"/>
    <property type="molecule type" value="Genomic_DNA"/>
</dbReference>
<dbReference type="AlphaFoldDB" id="A0A432ZS48"/>
<gene>
    <name evidence="2" type="ORF">CWI84_03805</name>
</gene>
<keyword evidence="3" id="KW-1185">Reference proteome</keyword>
<comment type="caution">
    <text evidence="2">The sequence shown here is derived from an EMBL/GenBank/DDBJ whole genome shotgun (WGS) entry which is preliminary data.</text>
</comment>
<evidence type="ECO:0000313" key="2">
    <source>
        <dbReference type="EMBL" id="RUO80719.1"/>
    </source>
</evidence>
<protein>
    <submittedName>
        <fullName evidence="2">Uncharacterized protein</fullName>
    </submittedName>
</protein>
<proteinExistence type="predicted"/>
<reference evidence="2 3" key="1">
    <citation type="journal article" date="2011" name="Front. Microbiol.">
        <title>Genomic signatures of strain selection and enhancement in Bacillus atrophaeus var. globigii, a historical biowarfare simulant.</title>
        <authorList>
            <person name="Gibbons H.S."/>
            <person name="Broomall S.M."/>
            <person name="McNew L.A."/>
            <person name="Daligault H."/>
            <person name="Chapman C."/>
            <person name="Bruce D."/>
            <person name="Karavis M."/>
            <person name="Krepps M."/>
            <person name="McGregor P.A."/>
            <person name="Hong C."/>
            <person name="Park K.H."/>
            <person name="Akmal A."/>
            <person name="Feldman A."/>
            <person name="Lin J.S."/>
            <person name="Chang W.E."/>
            <person name="Higgs B.W."/>
            <person name="Demirev P."/>
            <person name="Lindquist J."/>
            <person name="Liem A."/>
            <person name="Fochler E."/>
            <person name="Read T.D."/>
            <person name="Tapia R."/>
            <person name="Johnson S."/>
            <person name="Bishop-Lilly K.A."/>
            <person name="Detter C."/>
            <person name="Han C."/>
            <person name="Sozhamannan S."/>
            <person name="Rosenzweig C.N."/>
            <person name="Skowronski E.W."/>
        </authorList>
    </citation>
    <scope>NUCLEOTIDE SEQUENCE [LARGE SCALE GENOMIC DNA]</scope>
    <source>
        <strain evidence="2 3">CC-PW-9</strain>
    </source>
</reference>
<dbReference type="RefSeq" id="WP_126841252.1">
    <property type="nucleotide sequence ID" value="NZ_PIQH01000003.1"/>
</dbReference>
<feature type="region of interest" description="Disordered" evidence="1">
    <location>
        <begin position="90"/>
        <end position="112"/>
    </location>
</feature>
<sequence>MSAQETIEFTIAEGPTLQPEQASVVYGGKVVFLNTANADVEVHINGFDSDHNVNKKITPVGNGQKVVVPVAEFAKRGETVAVTYQFSVMEQGGEGDGDLGGGKVSGDIDVTP</sequence>
<evidence type="ECO:0000256" key="1">
    <source>
        <dbReference type="SAM" id="MobiDB-lite"/>
    </source>
</evidence>